<accession>A0A074YTZ5</accession>
<dbReference type="InterPro" id="IPR001478">
    <property type="entry name" value="PDZ"/>
</dbReference>
<feature type="domain" description="PDZ" evidence="1">
    <location>
        <begin position="1"/>
        <end position="61"/>
    </location>
</feature>
<proteinExistence type="predicted"/>
<evidence type="ECO:0000259" key="1">
    <source>
        <dbReference type="PROSITE" id="PS50106"/>
    </source>
</evidence>
<dbReference type="KEGG" id="ovi:T265_16173"/>
<dbReference type="GO" id="GO:0016323">
    <property type="term" value="C:basolateral plasma membrane"/>
    <property type="evidence" value="ECO:0007669"/>
    <property type="project" value="TreeGrafter"/>
</dbReference>
<dbReference type="Proteomes" id="UP000054324">
    <property type="component" value="Unassembled WGS sequence"/>
</dbReference>
<dbReference type="PANTHER" id="PTHR23119:SF50">
    <property type="entry name" value="PDZ DOMAIN-CONTAINING PROTEIN"/>
    <property type="match status" value="1"/>
</dbReference>
<dbReference type="GO" id="GO:0019901">
    <property type="term" value="F:protein kinase binding"/>
    <property type="evidence" value="ECO:0007669"/>
    <property type="project" value="TreeGrafter"/>
</dbReference>
<evidence type="ECO:0000313" key="3">
    <source>
        <dbReference type="Proteomes" id="UP000054324"/>
    </source>
</evidence>
<dbReference type="InterPro" id="IPR036034">
    <property type="entry name" value="PDZ_sf"/>
</dbReference>
<protein>
    <recommendedName>
        <fullName evidence="1">PDZ domain-containing protein</fullName>
    </recommendedName>
</protein>
<dbReference type="InterPro" id="IPR050614">
    <property type="entry name" value="Synaptic_Scaffolding_LAP-MAGUK"/>
</dbReference>
<dbReference type="GO" id="GO:0045211">
    <property type="term" value="C:postsynaptic membrane"/>
    <property type="evidence" value="ECO:0007669"/>
    <property type="project" value="TreeGrafter"/>
</dbReference>
<dbReference type="GO" id="GO:0045197">
    <property type="term" value="P:establishment or maintenance of epithelial cell apical/basal polarity"/>
    <property type="evidence" value="ECO:0007669"/>
    <property type="project" value="TreeGrafter"/>
</dbReference>
<evidence type="ECO:0000313" key="2">
    <source>
        <dbReference type="EMBL" id="KER18271.1"/>
    </source>
</evidence>
<sequence>RGILVHAVHDDGIVAEDGRIAVGDRLLAVNGVDLRDADHETGKKIIRNAGDSLRLLIYREPPTCLGETEQPQEIEVTIVRKPGESLGLSLFGRSPYSTGTAIAAI</sequence>
<keyword evidence="3" id="KW-1185">Reference proteome</keyword>
<name>A0A074YTZ5_OPIVI</name>
<dbReference type="Pfam" id="PF00595">
    <property type="entry name" value="PDZ"/>
    <property type="match status" value="1"/>
</dbReference>
<dbReference type="OrthoDB" id="438726at2759"/>
<dbReference type="GO" id="GO:0098968">
    <property type="term" value="P:neurotransmitter receptor transport postsynaptic membrane to endosome"/>
    <property type="evidence" value="ECO:0007669"/>
    <property type="project" value="TreeGrafter"/>
</dbReference>
<gene>
    <name evidence="2" type="ORF">T265_16173</name>
</gene>
<dbReference type="GO" id="GO:0005912">
    <property type="term" value="C:adherens junction"/>
    <property type="evidence" value="ECO:0007669"/>
    <property type="project" value="TreeGrafter"/>
</dbReference>
<dbReference type="GeneID" id="20330338"/>
<dbReference type="PANTHER" id="PTHR23119">
    <property type="entry name" value="DISCS LARGE"/>
    <property type="match status" value="1"/>
</dbReference>
<dbReference type="STRING" id="6198.A0A074YTZ5"/>
<dbReference type="GO" id="GO:0098609">
    <property type="term" value="P:cell-cell adhesion"/>
    <property type="evidence" value="ECO:0007669"/>
    <property type="project" value="TreeGrafter"/>
</dbReference>
<dbReference type="RefSeq" id="XP_009177982.1">
    <property type="nucleotide sequence ID" value="XM_009179718.1"/>
</dbReference>
<dbReference type="PROSITE" id="PS50106">
    <property type="entry name" value="PDZ"/>
    <property type="match status" value="1"/>
</dbReference>
<dbReference type="AlphaFoldDB" id="A0A074YTZ5"/>
<feature type="non-terminal residue" evidence="2">
    <location>
        <position position="1"/>
    </location>
</feature>
<dbReference type="GO" id="GO:0043113">
    <property type="term" value="P:receptor clustering"/>
    <property type="evidence" value="ECO:0007669"/>
    <property type="project" value="TreeGrafter"/>
</dbReference>
<dbReference type="SMART" id="SM00228">
    <property type="entry name" value="PDZ"/>
    <property type="match status" value="1"/>
</dbReference>
<dbReference type="Gene3D" id="2.30.42.10">
    <property type="match status" value="1"/>
</dbReference>
<organism evidence="2 3">
    <name type="scientific">Opisthorchis viverrini</name>
    <name type="common">Southeast Asian liver fluke</name>
    <dbReference type="NCBI Taxonomy" id="6198"/>
    <lineage>
        <taxon>Eukaryota</taxon>
        <taxon>Metazoa</taxon>
        <taxon>Spiralia</taxon>
        <taxon>Lophotrochozoa</taxon>
        <taxon>Platyhelminthes</taxon>
        <taxon>Trematoda</taxon>
        <taxon>Digenea</taxon>
        <taxon>Opisthorchiida</taxon>
        <taxon>Opisthorchiata</taxon>
        <taxon>Opisthorchiidae</taxon>
        <taxon>Opisthorchis</taxon>
    </lineage>
</organism>
<dbReference type="CTD" id="20330338"/>
<dbReference type="SUPFAM" id="SSF50156">
    <property type="entry name" value="PDZ domain-like"/>
    <property type="match status" value="1"/>
</dbReference>
<dbReference type="GO" id="GO:0014069">
    <property type="term" value="C:postsynaptic density"/>
    <property type="evidence" value="ECO:0007669"/>
    <property type="project" value="TreeGrafter"/>
</dbReference>
<dbReference type="EMBL" id="KL604844">
    <property type="protein sequence ID" value="KER18271.1"/>
    <property type="molecule type" value="Genomic_DNA"/>
</dbReference>
<feature type="non-terminal residue" evidence="2">
    <location>
        <position position="105"/>
    </location>
</feature>
<dbReference type="GO" id="GO:0098887">
    <property type="term" value="P:neurotransmitter receptor transport, endosome to postsynaptic membrane"/>
    <property type="evidence" value="ECO:0007669"/>
    <property type="project" value="TreeGrafter"/>
</dbReference>
<reference evidence="2 3" key="1">
    <citation type="submission" date="2013-11" db="EMBL/GenBank/DDBJ databases">
        <title>Opisthorchis viverrini - life in the bile duct.</title>
        <authorList>
            <person name="Young N.D."/>
            <person name="Nagarajan N."/>
            <person name="Lin S.J."/>
            <person name="Korhonen P.K."/>
            <person name="Jex A.R."/>
            <person name="Hall R.S."/>
            <person name="Safavi-Hemami H."/>
            <person name="Kaewkong W."/>
            <person name="Bertrand D."/>
            <person name="Gao S."/>
            <person name="Seet Q."/>
            <person name="Wongkham S."/>
            <person name="Teh B.T."/>
            <person name="Wongkham C."/>
            <person name="Intapan P.M."/>
            <person name="Maleewong W."/>
            <person name="Yang X."/>
            <person name="Hu M."/>
            <person name="Wang Z."/>
            <person name="Hofmann A."/>
            <person name="Sternberg P.W."/>
            <person name="Tan P."/>
            <person name="Wang J."/>
            <person name="Gasser R.B."/>
        </authorList>
    </citation>
    <scope>NUCLEOTIDE SEQUENCE [LARGE SCALE GENOMIC DNA]</scope>
</reference>